<reference evidence="2" key="1">
    <citation type="submission" date="2021-05" db="EMBL/GenBank/DDBJ databases">
        <authorList>
            <person name="Stam R."/>
        </authorList>
    </citation>
    <scope>NUCLEOTIDE SEQUENCE</scope>
    <source>
        <strain evidence="2">CS162</strain>
    </source>
</reference>
<sequence length="496" mass="56467">MALVALPPELKLNVADFLDPDSTLNFALTCRDHGTLLKSTLREHGRLLSEWNVIDTSDGRTLLWRRLKELIIDPRQGWYIRELNLPQTRQYNWNTDESLFGTHPSNGVGPSGEEKILFIEAARKLRHLYPDMDAKSLRRRYSSQTQTLPRPHDTIGSIEDRIRAGFEDAIIALLLHYLPFLTTIRHTLVREEECLELALWQIASGYKNPAVASMLPLQHLKTVAMVYGDTEGCISPDWACYYLSVPSLKTFAAQAMGESPSREVQHSLFPEGSAPCSNVVELFFSSSLFNVDGLATILATVKHLKKLTYDGGDASVSEGSFYQPKRVLEAVVTHAAHSLEELSLTQGYDDDDFHLDLPGPKIVSLRDFQKLRMLNCEWSIVRPKIEEEEEDPQHDEPLEEGYYREEHNEWIDGDFDIRTFLPESIEELHLGGDFKVFEEWERLENAFDASSASTPNLTLEKTCIQRGDWSDRIGNAEHRGGLWSHPLTRLFEGHGY</sequence>
<comment type="caution">
    <text evidence="2">The sequence shown here is derived from an EMBL/GenBank/DDBJ whole genome shotgun (WGS) entry which is preliminary data.</text>
</comment>
<dbReference type="InterPro" id="IPR001810">
    <property type="entry name" value="F-box_dom"/>
</dbReference>
<evidence type="ECO:0000313" key="2">
    <source>
        <dbReference type="EMBL" id="CAG5143469.1"/>
    </source>
</evidence>
<evidence type="ECO:0000259" key="1">
    <source>
        <dbReference type="PROSITE" id="PS50181"/>
    </source>
</evidence>
<feature type="domain" description="F-box" evidence="1">
    <location>
        <begin position="1"/>
        <end position="67"/>
    </location>
</feature>
<proteinExistence type="predicted"/>
<dbReference type="AlphaFoldDB" id="A0A8J2HVJ0"/>
<evidence type="ECO:0000313" key="3">
    <source>
        <dbReference type="Proteomes" id="UP000676310"/>
    </source>
</evidence>
<dbReference type="Proteomes" id="UP000676310">
    <property type="component" value="Unassembled WGS sequence"/>
</dbReference>
<organism evidence="2 3">
    <name type="scientific">Alternaria atra</name>
    <dbReference type="NCBI Taxonomy" id="119953"/>
    <lineage>
        <taxon>Eukaryota</taxon>
        <taxon>Fungi</taxon>
        <taxon>Dikarya</taxon>
        <taxon>Ascomycota</taxon>
        <taxon>Pezizomycotina</taxon>
        <taxon>Dothideomycetes</taxon>
        <taxon>Pleosporomycetidae</taxon>
        <taxon>Pleosporales</taxon>
        <taxon>Pleosporineae</taxon>
        <taxon>Pleosporaceae</taxon>
        <taxon>Alternaria</taxon>
        <taxon>Alternaria sect. Ulocladioides</taxon>
    </lineage>
</organism>
<dbReference type="GeneID" id="67012681"/>
<keyword evidence="3" id="KW-1185">Reference proteome</keyword>
<dbReference type="PROSITE" id="PS50181">
    <property type="entry name" value="FBOX"/>
    <property type="match status" value="1"/>
</dbReference>
<protein>
    <recommendedName>
        <fullName evidence="1">F-box domain-containing protein</fullName>
    </recommendedName>
</protein>
<dbReference type="OrthoDB" id="5304354at2759"/>
<name>A0A8J2HVJ0_9PLEO</name>
<accession>A0A8J2HVJ0</accession>
<dbReference type="EMBL" id="CAJRGZ010000015">
    <property type="protein sequence ID" value="CAG5143469.1"/>
    <property type="molecule type" value="Genomic_DNA"/>
</dbReference>
<gene>
    <name evidence="2" type="ORF">ALTATR162_LOCUS1356</name>
</gene>
<dbReference type="RefSeq" id="XP_043164887.1">
    <property type="nucleotide sequence ID" value="XM_043308952.1"/>
</dbReference>